<keyword evidence="1" id="KW-0285">Flavoprotein</keyword>
<evidence type="ECO:0000313" key="5">
    <source>
        <dbReference type="EMBL" id="OCI31403.1"/>
    </source>
</evidence>
<dbReference type="Proteomes" id="UP000093412">
    <property type="component" value="Unassembled WGS sequence"/>
</dbReference>
<sequence length="211" mass="22890">MTASEELSILRALHTTPARRYLSADPVPDDVLDAILDAAIRGPSGGNRQQWAWIVVTDPAVKAQIAEWYREGWSTAYGRRRDDVLAAATDGTGVSPATYRAIEHLALHLEEAPVWVLPVLRNAAGSTDPRLGASIYGAVQNLVLAARAYGIGATLTSFYAAREADVAALLGLPADAATMGLVPLGYPERGRWSEPRRRPLSEVVHRDRWRG</sequence>
<name>A0ABX2Y513_9CELL</name>
<dbReference type="PANTHER" id="PTHR23026:SF90">
    <property type="entry name" value="IODOTYROSINE DEIODINASE 1"/>
    <property type="match status" value="1"/>
</dbReference>
<organism evidence="5 6">
    <name type="scientific">Oerskovia enterophila</name>
    <dbReference type="NCBI Taxonomy" id="43678"/>
    <lineage>
        <taxon>Bacteria</taxon>
        <taxon>Bacillati</taxon>
        <taxon>Actinomycetota</taxon>
        <taxon>Actinomycetes</taxon>
        <taxon>Micrococcales</taxon>
        <taxon>Cellulomonadaceae</taxon>
        <taxon>Oerskovia</taxon>
    </lineage>
</organism>
<feature type="domain" description="Nitroreductase" evidence="4">
    <location>
        <begin position="20"/>
        <end position="186"/>
    </location>
</feature>
<dbReference type="InterPro" id="IPR000415">
    <property type="entry name" value="Nitroreductase-like"/>
</dbReference>
<evidence type="ECO:0000256" key="3">
    <source>
        <dbReference type="ARBA" id="ARBA00023002"/>
    </source>
</evidence>
<keyword evidence="3 5" id="KW-0560">Oxidoreductase</keyword>
<dbReference type="RefSeq" id="WP_068625513.1">
    <property type="nucleotide sequence ID" value="NZ_MAQA01000018.1"/>
</dbReference>
<dbReference type="PANTHER" id="PTHR23026">
    <property type="entry name" value="NADPH NITROREDUCTASE"/>
    <property type="match status" value="1"/>
</dbReference>
<dbReference type="EC" id="1.13.11.79" evidence="5"/>
<dbReference type="InterPro" id="IPR029479">
    <property type="entry name" value="Nitroreductase"/>
</dbReference>
<comment type="caution">
    <text evidence="5">The sequence shown here is derived from an EMBL/GenBank/DDBJ whole genome shotgun (WGS) entry which is preliminary data.</text>
</comment>
<reference evidence="5 6" key="1">
    <citation type="submission" date="2016-06" db="EMBL/GenBank/DDBJ databases">
        <title>Genome sequence of Oerskovia enterophila DSM 43852.</title>
        <authorList>
            <person name="Poehlein A."/>
            <person name="Jag V."/>
            <person name="Bengelsdorf F.R."/>
            <person name="Daniel R."/>
            <person name="Duerre P."/>
        </authorList>
    </citation>
    <scope>NUCLEOTIDE SEQUENCE [LARGE SCALE GENOMIC DNA]</scope>
    <source>
        <strain evidence="5 6">DSM 43852</strain>
    </source>
</reference>
<gene>
    <name evidence="5" type="primary">bluB</name>
    <name evidence="5" type="ORF">OERS_18200</name>
</gene>
<evidence type="ECO:0000313" key="6">
    <source>
        <dbReference type="Proteomes" id="UP000093412"/>
    </source>
</evidence>
<dbReference type="InterPro" id="IPR050627">
    <property type="entry name" value="Nitroreductase/BluB"/>
</dbReference>
<evidence type="ECO:0000256" key="1">
    <source>
        <dbReference type="ARBA" id="ARBA00022630"/>
    </source>
</evidence>
<evidence type="ECO:0000259" key="4">
    <source>
        <dbReference type="Pfam" id="PF00881"/>
    </source>
</evidence>
<accession>A0ABX2Y513</accession>
<dbReference type="Pfam" id="PF00881">
    <property type="entry name" value="Nitroreductase"/>
    <property type="match status" value="1"/>
</dbReference>
<dbReference type="GO" id="GO:0102919">
    <property type="term" value="F:5,6-dimethylbenzimidazole synthase activity"/>
    <property type="evidence" value="ECO:0007669"/>
    <property type="project" value="UniProtKB-EC"/>
</dbReference>
<protein>
    <submittedName>
        <fullName evidence="5">5,6-dimethylbenzimidazole synthase</fullName>
        <ecNumber evidence="5">1.13.11.79</ecNumber>
    </submittedName>
</protein>
<dbReference type="Gene3D" id="3.40.109.10">
    <property type="entry name" value="NADH Oxidase"/>
    <property type="match status" value="1"/>
</dbReference>
<dbReference type="SUPFAM" id="SSF55469">
    <property type="entry name" value="FMN-dependent nitroreductase-like"/>
    <property type="match status" value="1"/>
</dbReference>
<dbReference type="EMBL" id="MAQA01000018">
    <property type="protein sequence ID" value="OCI31403.1"/>
    <property type="molecule type" value="Genomic_DNA"/>
</dbReference>
<keyword evidence="6" id="KW-1185">Reference proteome</keyword>
<proteinExistence type="predicted"/>
<keyword evidence="2" id="KW-0288">FMN</keyword>
<evidence type="ECO:0000256" key="2">
    <source>
        <dbReference type="ARBA" id="ARBA00022643"/>
    </source>
</evidence>